<keyword evidence="1" id="KW-1133">Transmembrane helix</keyword>
<gene>
    <name evidence="2" type="ORF">A3860_26575</name>
</gene>
<comment type="caution">
    <text evidence="2">The sequence shown here is derived from an EMBL/GenBank/DDBJ whole genome shotgun (WGS) entry which is preliminary data.</text>
</comment>
<sequence length="158" mass="17594">MYTQMLRQLLLIMHLSGLILMVGTTVASFVTFRAFINRFNIKSESSTGLLQLLSNLAPVKGIGGILLILSGIGLTFITGWVFLQMLWLQLKLSLILLLPLNEILIGNKQLKKLKTAFFENNPDSATVIKMTVPKIAIFYTIQLLLFLGIIALAVLKFN</sequence>
<evidence type="ECO:0000313" key="2">
    <source>
        <dbReference type="EMBL" id="OQP62879.1"/>
    </source>
</evidence>
<keyword evidence="1" id="KW-0812">Transmembrane</keyword>
<dbReference type="OrthoDB" id="675301at2"/>
<feature type="transmembrane region" description="Helical" evidence="1">
    <location>
        <begin position="12"/>
        <end position="36"/>
    </location>
</feature>
<feature type="transmembrane region" description="Helical" evidence="1">
    <location>
        <begin position="136"/>
        <end position="155"/>
    </location>
</feature>
<dbReference type="AlphaFoldDB" id="A0A1V9FWY4"/>
<evidence type="ECO:0000256" key="1">
    <source>
        <dbReference type="SAM" id="Phobius"/>
    </source>
</evidence>
<proteinExistence type="predicted"/>
<feature type="transmembrane region" description="Helical" evidence="1">
    <location>
        <begin position="57"/>
        <end position="80"/>
    </location>
</feature>
<dbReference type="EMBL" id="LVYD01000048">
    <property type="protein sequence ID" value="OQP62879.1"/>
    <property type="molecule type" value="Genomic_DNA"/>
</dbReference>
<evidence type="ECO:0000313" key="3">
    <source>
        <dbReference type="Proteomes" id="UP000192796"/>
    </source>
</evidence>
<name>A0A1V9FWY4_9BACT</name>
<dbReference type="RefSeq" id="WP_081148310.1">
    <property type="nucleotide sequence ID" value="NZ_LVYD01000048.1"/>
</dbReference>
<evidence type="ECO:0008006" key="4">
    <source>
        <dbReference type="Google" id="ProtNLM"/>
    </source>
</evidence>
<organism evidence="2 3">
    <name type="scientific">Niastella vici</name>
    <dbReference type="NCBI Taxonomy" id="1703345"/>
    <lineage>
        <taxon>Bacteria</taxon>
        <taxon>Pseudomonadati</taxon>
        <taxon>Bacteroidota</taxon>
        <taxon>Chitinophagia</taxon>
        <taxon>Chitinophagales</taxon>
        <taxon>Chitinophagaceae</taxon>
        <taxon>Niastella</taxon>
    </lineage>
</organism>
<keyword evidence="1" id="KW-0472">Membrane</keyword>
<protein>
    <recommendedName>
        <fullName evidence="4">DUF2269 domain-containing protein</fullName>
    </recommendedName>
</protein>
<accession>A0A1V9FWY4</accession>
<dbReference type="Proteomes" id="UP000192796">
    <property type="component" value="Unassembled WGS sequence"/>
</dbReference>
<reference evidence="2 3" key="1">
    <citation type="submission" date="2016-03" db="EMBL/GenBank/DDBJ databases">
        <title>Niastella vici sp. nov., isolated from farmland soil.</title>
        <authorList>
            <person name="Chen L."/>
            <person name="Wang D."/>
            <person name="Yang S."/>
            <person name="Wang G."/>
        </authorList>
    </citation>
    <scope>NUCLEOTIDE SEQUENCE [LARGE SCALE GENOMIC DNA]</scope>
    <source>
        <strain evidence="2 3">DJ57</strain>
    </source>
</reference>
<keyword evidence="3" id="KW-1185">Reference proteome</keyword>